<reference evidence="5" key="1">
    <citation type="journal article" date="2014" name="Int. J. Syst. Evol. Microbiol.">
        <title>Complete genome sequence of Corynebacterium casei LMG S-19264T (=DSM 44701T), isolated from a smear-ripened cheese.</title>
        <authorList>
            <consortium name="US DOE Joint Genome Institute (JGI-PGF)"/>
            <person name="Walter F."/>
            <person name="Albersmeier A."/>
            <person name="Kalinowski J."/>
            <person name="Ruckert C."/>
        </authorList>
    </citation>
    <scope>NUCLEOTIDE SEQUENCE</scope>
    <source>
        <strain evidence="5">CGMCC 1.12919</strain>
    </source>
</reference>
<evidence type="ECO:0000313" key="5">
    <source>
        <dbReference type="EMBL" id="GGC68443.1"/>
    </source>
</evidence>
<dbReference type="Pfam" id="PF02357">
    <property type="entry name" value="NusG"/>
    <property type="match status" value="1"/>
</dbReference>
<sequence>MTDTSSQPKFAWYAAQVRWHAERLVEDTLRRRGVETFLPMATVKIRHARQEHIVARPAFPRYVFVGLDKAAPNFDLVRRTHGVHWMLEVAGKPAPIPLRAVDKIRQMEADGAFDEVNPKRLPVVAGDKVSVVDDRFEAFGAEVIAAKSERRIEVLLSLLNGKAMKLVLPLAQLKKIA</sequence>
<dbReference type="InterPro" id="IPR043425">
    <property type="entry name" value="NusG-like"/>
</dbReference>
<evidence type="ECO:0000256" key="1">
    <source>
        <dbReference type="ARBA" id="ARBA00022814"/>
    </source>
</evidence>
<protein>
    <submittedName>
        <fullName evidence="5">Transcription antitermination protein RfaH</fullName>
    </submittedName>
</protein>
<dbReference type="SMART" id="SM00738">
    <property type="entry name" value="NGN"/>
    <property type="match status" value="1"/>
</dbReference>
<comment type="caution">
    <text evidence="5">The sequence shown here is derived from an EMBL/GenBank/DDBJ whole genome shotgun (WGS) entry which is preliminary data.</text>
</comment>
<dbReference type="Proteomes" id="UP000637002">
    <property type="component" value="Unassembled WGS sequence"/>
</dbReference>
<dbReference type="GO" id="GO:0031564">
    <property type="term" value="P:transcription antitermination"/>
    <property type="evidence" value="ECO:0007669"/>
    <property type="project" value="UniProtKB-KW"/>
</dbReference>
<feature type="domain" description="NusG-like N-terminal" evidence="4">
    <location>
        <begin position="9"/>
        <end position="108"/>
    </location>
</feature>
<dbReference type="InterPro" id="IPR006645">
    <property type="entry name" value="NGN-like_dom"/>
</dbReference>
<keyword evidence="3" id="KW-0804">Transcription</keyword>
<reference evidence="5" key="2">
    <citation type="submission" date="2020-09" db="EMBL/GenBank/DDBJ databases">
        <authorList>
            <person name="Sun Q."/>
            <person name="Zhou Y."/>
        </authorList>
    </citation>
    <scope>NUCLEOTIDE SEQUENCE</scope>
    <source>
        <strain evidence="5">CGMCC 1.12919</strain>
    </source>
</reference>
<evidence type="ECO:0000313" key="6">
    <source>
        <dbReference type="Proteomes" id="UP000637002"/>
    </source>
</evidence>
<keyword evidence="2" id="KW-0805">Transcription regulation</keyword>
<name>A0A916UD55_9HYPH</name>
<dbReference type="SUPFAM" id="SSF82679">
    <property type="entry name" value="N-utilization substance G protein NusG, N-terminal domain"/>
    <property type="match status" value="1"/>
</dbReference>
<dbReference type="PANTHER" id="PTHR30265">
    <property type="entry name" value="RHO-INTERACTING TRANSCRIPTION TERMINATION FACTOR NUSG"/>
    <property type="match status" value="1"/>
</dbReference>
<dbReference type="Gene3D" id="3.30.70.940">
    <property type="entry name" value="NusG, N-terminal domain"/>
    <property type="match status" value="1"/>
</dbReference>
<dbReference type="EMBL" id="BMGG01000005">
    <property type="protein sequence ID" value="GGC68443.1"/>
    <property type="molecule type" value="Genomic_DNA"/>
</dbReference>
<evidence type="ECO:0000259" key="4">
    <source>
        <dbReference type="SMART" id="SM00738"/>
    </source>
</evidence>
<dbReference type="InterPro" id="IPR036735">
    <property type="entry name" value="NGN_dom_sf"/>
</dbReference>
<accession>A0A916UD55</accession>
<dbReference type="RefSeq" id="WP_188609883.1">
    <property type="nucleotide sequence ID" value="NZ_BMGG01000005.1"/>
</dbReference>
<evidence type="ECO:0000256" key="2">
    <source>
        <dbReference type="ARBA" id="ARBA00023015"/>
    </source>
</evidence>
<evidence type="ECO:0000256" key="3">
    <source>
        <dbReference type="ARBA" id="ARBA00023163"/>
    </source>
</evidence>
<dbReference type="GO" id="GO:0006354">
    <property type="term" value="P:DNA-templated transcription elongation"/>
    <property type="evidence" value="ECO:0007669"/>
    <property type="project" value="InterPro"/>
</dbReference>
<keyword evidence="6" id="KW-1185">Reference proteome</keyword>
<organism evidence="5 6">
    <name type="scientific">Chelatococcus reniformis</name>
    <dbReference type="NCBI Taxonomy" id="1494448"/>
    <lineage>
        <taxon>Bacteria</taxon>
        <taxon>Pseudomonadati</taxon>
        <taxon>Pseudomonadota</taxon>
        <taxon>Alphaproteobacteria</taxon>
        <taxon>Hyphomicrobiales</taxon>
        <taxon>Chelatococcaceae</taxon>
        <taxon>Chelatococcus</taxon>
    </lineage>
</organism>
<keyword evidence="1" id="KW-0889">Transcription antitermination</keyword>
<dbReference type="AlphaFoldDB" id="A0A916UD55"/>
<dbReference type="PANTHER" id="PTHR30265:SF4">
    <property type="entry name" value="KOW MOTIF FAMILY PROTEIN, EXPRESSED"/>
    <property type="match status" value="1"/>
</dbReference>
<gene>
    <name evidence="5" type="primary">rfaH</name>
    <name evidence="5" type="ORF">GCM10010994_28780</name>
</gene>
<proteinExistence type="predicted"/>